<gene>
    <name evidence="1" type="ORF">MarbSA_00500</name>
</gene>
<evidence type="ECO:0000313" key="2">
    <source>
        <dbReference type="Proteomes" id="UP000825015"/>
    </source>
</evidence>
<reference evidence="1" key="1">
    <citation type="submission" date="2019-06" db="EMBL/GenBank/DDBJ databases">
        <title>Complete genome sequence of Methanobrevibacter arboriphilus strain SA.</title>
        <authorList>
            <person name="Asakawa S."/>
        </authorList>
    </citation>
    <scope>NUCLEOTIDE SEQUENCE</scope>
    <source>
        <strain evidence="1">SA</strain>
    </source>
</reference>
<keyword evidence="2" id="KW-1185">Reference proteome</keyword>
<name>A0ACA8R0R1_METAZ</name>
<evidence type="ECO:0000313" key="1">
    <source>
        <dbReference type="EMBL" id="BBL61010.1"/>
    </source>
</evidence>
<dbReference type="Proteomes" id="UP000825015">
    <property type="component" value="Chromosome"/>
</dbReference>
<dbReference type="EMBL" id="AP019779">
    <property type="protein sequence ID" value="BBL61010.1"/>
    <property type="molecule type" value="Genomic_DNA"/>
</dbReference>
<sequence length="501" mass="59004">MVYKYGKNGKSNWIWKKEKLKEWLVAGKEENINKLYDDIIKGNSIEINTKKIYFKMPDSFEKDDDIDFPVGGNNFRYNVIKTAPKFFNKKFFKTGFLNEFLGEDERNDKNIERFYPLNLFSSEFIKYAISKNIFAISEFRTPFLYLNRKTHNKIVEPEDINFIGCLETDEDSNLDYYGILESNGKQIDNFLINKEIGIFKFSVDKKHTNVVLSIKKGSKIIKKNKLYTNTNVNIEMHDVKDRFEDEWGNLFSCPVMRNNSKFSEFYWPNKNIWQIDDYPEITIAKNINSSLIQDLKIKNTGFEKLSYIFKSIFDELGTNILIIDPYFIGDLSNTLKGCQVAFINAFNIYAFENNCNNEQIKIEFLGLSSKAKNSNNDPSLSKHENEKVDDFQKGYFEIFKRILNENNFFGKVNMRFLKIENVPNIKDKFHNRYWCGLDEDGDINKCIEVTNSVGNINEVSFYLLNNKQCNTIYRKYNDLYKESDKCISWLEVENGIVRPRK</sequence>
<organism evidence="1 2">
    <name type="scientific">Methanobrevibacter arboriphilus</name>
    <dbReference type="NCBI Taxonomy" id="39441"/>
    <lineage>
        <taxon>Archaea</taxon>
        <taxon>Methanobacteriati</taxon>
        <taxon>Methanobacteriota</taxon>
        <taxon>Methanomada group</taxon>
        <taxon>Methanobacteria</taxon>
        <taxon>Methanobacteriales</taxon>
        <taxon>Methanobacteriaceae</taxon>
        <taxon>Methanobrevibacter</taxon>
    </lineage>
</organism>
<accession>A0ACA8R0R1</accession>
<proteinExistence type="predicted"/>
<protein>
    <submittedName>
        <fullName evidence="1">Uncharacterized protein</fullName>
    </submittedName>
</protein>